<dbReference type="Proteomes" id="UP000504609">
    <property type="component" value="Unplaced"/>
</dbReference>
<gene>
    <name evidence="2" type="primary">LOC111433339</name>
</gene>
<keyword evidence="1" id="KW-1185">Reference proteome</keyword>
<dbReference type="AlphaFoldDB" id="A0A6J1EEA5"/>
<evidence type="ECO:0000313" key="1">
    <source>
        <dbReference type="Proteomes" id="UP000504609"/>
    </source>
</evidence>
<organism evidence="1 2">
    <name type="scientific">Cucurbita moschata</name>
    <name type="common">Winter crookneck squash</name>
    <name type="synonym">Cucurbita pepo var. moschata</name>
    <dbReference type="NCBI Taxonomy" id="3662"/>
    <lineage>
        <taxon>Eukaryota</taxon>
        <taxon>Viridiplantae</taxon>
        <taxon>Streptophyta</taxon>
        <taxon>Embryophyta</taxon>
        <taxon>Tracheophyta</taxon>
        <taxon>Spermatophyta</taxon>
        <taxon>Magnoliopsida</taxon>
        <taxon>eudicotyledons</taxon>
        <taxon>Gunneridae</taxon>
        <taxon>Pentapetalae</taxon>
        <taxon>rosids</taxon>
        <taxon>fabids</taxon>
        <taxon>Cucurbitales</taxon>
        <taxon>Cucurbitaceae</taxon>
        <taxon>Cucurbiteae</taxon>
        <taxon>Cucurbita</taxon>
    </lineage>
</organism>
<sequence>MSCEPVFPPVPYAIRGINHKKVQEAAEAAIKWKNEREKRCLVYKRVINGLSDSKCNHEDSQHYALVIEAINDDGIPWSYIAKVKHFGGNGKEPHVFSVEDVLKNYKKH</sequence>
<proteinExistence type="predicted"/>
<dbReference type="GeneID" id="111433339"/>
<dbReference type="Gene3D" id="3.10.450.10">
    <property type="match status" value="1"/>
</dbReference>
<name>A0A6J1EEA5_CUCMO</name>
<reference evidence="2" key="1">
    <citation type="submission" date="2025-08" db="UniProtKB">
        <authorList>
            <consortium name="RefSeq"/>
        </authorList>
    </citation>
    <scope>IDENTIFICATION</scope>
    <source>
        <tissue evidence="2">Young leaves</tissue>
    </source>
</reference>
<protein>
    <submittedName>
        <fullName evidence="2">Uncharacterized protein LOC111433339 isoform X1</fullName>
    </submittedName>
</protein>
<dbReference type="RefSeq" id="XP_022926149.1">
    <property type="nucleotide sequence ID" value="XM_023070381.1"/>
</dbReference>
<accession>A0A6J1EEA5</accession>
<dbReference type="KEGG" id="cmos:111433339"/>
<evidence type="ECO:0000313" key="2">
    <source>
        <dbReference type="RefSeq" id="XP_022926149.1"/>
    </source>
</evidence>